<keyword evidence="7" id="KW-0472">Membrane</keyword>
<gene>
    <name evidence="9" type="ORF">DSTB1V02_LOCUS2128</name>
</gene>
<dbReference type="InterPro" id="IPR000917">
    <property type="entry name" value="Sulfatase_N"/>
</dbReference>
<evidence type="ECO:0000256" key="7">
    <source>
        <dbReference type="SAM" id="Phobius"/>
    </source>
</evidence>
<dbReference type="GO" id="GO:0008449">
    <property type="term" value="F:N-acetylglucosamine-6-sulfatase activity"/>
    <property type="evidence" value="ECO:0007669"/>
    <property type="project" value="InterPro"/>
</dbReference>
<dbReference type="AlphaFoldDB" id="A0A7R8X3Q8"/>
<dbReference type="EMBL" id="LR899742">
    <property type="protein sequence ID" value="CAD7242157.1"/>
    <property type="molecule type" value="Genomic_DNA"/>
</dbReference>
<dbReference type="InterPro" id="IPR017850">
    <property type="entry name" value="Alkaline_phosphatase_core_sf"/>
</dbReference>
<evidence type="ECO:0000256" key="5">
    <source>
        <dbReference type="ARBA" id="ARBA00023180"/>
    </source>
</evidence>
<dbReference type="GO" id="GO:0005539">
    <property type="term" value="F:glycosaminoglycan binding"/>
    <property type="evidence" value="ECO:0007669"/>
    <property type="project" value="TreeGrafter"/>
</dbReference>
<keyword evidence="7" id="KW-1133">Transmembrane helix</keyword>
<comment type="cofactor">
    <cofactor evidence="1">
        <name>Ca(2+)</name>
        <dbReference type="ChEBI" id="CHEBI:29108"/>
    </cofactor>
</comment>
<dbReference type="Gene3D" id="3.40.720.10">
    <property type="entry name" value="Alkaline Phosphatase, subunit A"/>
    <property type="match status" value="2"/>
</dbReference>
<dbReference type="PANTHER" id="PTHR43108">
    <property type="entry name" value="N-ACETYLGLUCOSAMINE-6-SULFATASE FAMILY MEMBER"/>
    <property type="match status" value="1"/>
</dbReference>
<evidence type="ECO:0000256" key="6">
    <source>
        <dbReference type="PIRSR" id="PIRSR036666-50"/>
    </source>
</evidence>
<dbReference type="PROSITE" id="PS00149">
    <property type="entry name" value="SULFATASE_2"/>
    <property type="match status" value="1"/>
</dbReference>
<evidence type="ECO:0000256" key="4">
    <source>
        <dbReference type="ARBA" id="ARBA00022801"/>
    </source>
</evidence>
<feature type="domain" description="Sulfatase N-terminal" evidence="8">
    <location>
        <begin position="53"/>
        <end position="332"/>
    </location>
</feature>
<dbReference type="InterPro" id="IPR024607">
    <property type="entry name" value="Sulfatase_CS"/>
</dbReference>
<evidence type="ECO:0000256" key="2">
    <source>
        <dbReference type="ARBA" id="ARBA00008779"/>
    </source>
</evidence>
<dbReference type="PANTHER" id="PTHR43108:SF8">
    <property type="entry name" value="SD21168P"/>
    <property type="match status" value="1"/>
</dbReference>
<dbReference type="InterPro" id="IPR012251">
    <property type="entry name" value="GlcNAc_6-SO4ase"/>
</dbReference>
<dbReference type="PROSITE" id="PS00523">
    <property type="entry name" value="SULFATASE_1"/>
    <property type="match status" value="1"/>
</dbReference>
<dbReference type="Proteomes" id="UP000677054">
    <property type="component" value="Unassembled WGS sequence"/>
</dbReference>
<dbReference type="PIRSF" id="PIRSF036666">
    <property type="entry name" value="G6S"/>
    <property type="match status" value="1"/>
</dbReference>
<name>A0A7R8X3Q8_9CRUS</name>
<evidence type="ECO:0000313" key="10">
    <source>
        <dbReference type="Proteomes" id="UP000677054"/>
    </source>
</evidence>
<keyword evidence="4" id="KW-0378">Hydrolase</keyword>
<evidence type="ECO:0000313" key="9">
    <source>
        <dbReference type="EMBL" id="CAD7242157.1"/>
    </source>
</evidence>
<dbReference type="Pfam" id="PF00884">
    <property type="entry name" value="Sulfatase"/>
    <property type="match status" value="1"/>
</dbReference>
<keyword evidence="7" id="KW-0812">Transmembrane</keyword>
<organism evidence="9">
    <name type="scientific">Darwinula stevensoni</name>
    <dbReference type="NCBI Taxonomy" id="69355"/>
    <lineage>
        <taxon>Eukaryota</taxon>
        <taxon>Metazoa</taxon>
        <taxon>Ecdysozoa</taxon>
        <taxon>Arthropoda</taxon>
        <taxon>Crustacea</taxon>
        <taxon>Oligostraca</taxon>
        <taxon>Ostracoda</taxon>
        <taxon>Podocopa</taxon>
        <taxon>Podocopida</taxon>
        <taxon>Darwinulocopina</taxon>
        <taxon>Darwinuloidea</taxon>
        <taxon>Darwinulidae</taxon>
        <taxon>Darwinula</taxon>
    </lineage>
</organism>
<comment type="similarity">
    <text evidence="2">Belongs to the sulfatase family.</text>
</comment>
<dbReference type="GO" id="GO:0030203">
    <property type="term" value="P:glycosaminoglycan metabolic process"/>
    <property type="evidence" value="ECO:0007669"/>
    <property type="project" value="InterPro"/>
</dbReference>
<dbReference type="SUPFAM" id="SSF53649">
    <property type="entry name" value="Alkaline phosphatase-like"/>
    <property type="match status" value="1"/>
</dbReference>
<feature type="modified residue" description="3-oxoalanine (Cys)" evidence="6">
    <location>
        <position position="97"/>
    </location>
</feature>
<dbReference type="EMBL" id="CAJPEV010000225">
    <property type="protein sequence ID" value="CAG0882631.1"/>
    <property type="molecule type" value="Genomic_DNA"/>
</dbReference>
<keyword evidence="5" id="KW-0325">Glycoprotein</keyword>
<evidence type="ECO:0000259" key="8">
    <source>
        <dbReference type="Pfam" id="PF00884"/>
    </source>
</evidence>
<accession>A0A7R8X3Q8</accession>
<evidence type="ECO:0000256" key="1">
    <source>
        <dbReference type="ARBA" id="ARBA00001913"/>
    </source>
</evidence>
<dbReference type="OrthoDB" id="96314at2759"/>
<proteinExistence type="inferred from homology"/>
<comment type="PTM">
    <text evidence="6">The conversion to 3-oxoalanine (also known as C-formylglycine, FGly), of a serine or cysteine residue in prokaryotes and of a cysteine residue in eukaryotes, is critical for catalytic activity.</text>
</comment>
<sequence length="487" mass="55542">MVNVVQQRNRMAIKCPGVRVLACLLIVSSVVLSLGVYNGVLYPSEKIAQEKKPNFIIFLTDDQDLVLNSMNAMPKLKNLIGDYGITAKNMFATTPICCPSRASIFTGLYMHNHHTYNNTMEGGCNSVEWRRKKEPRGFPAIFKEHGYNTFYAGKYLNMYGKKKGGGVKHIPFGWDWWIGLVGNSAYYNYFLSVNGTKIPHGQNPSIDYLPHVLEKHWLLRQEPNPLPMDAIAGVDEVFRNRLRTLQTVDDIVANLHGLLKDKNLLDETYLIFTSDHGYHTGMFSQPIDKRQPYEFDIRVPLLVSGPMIPKQKVLDDVVLNIDLAPTLLEMAKIPKPDDLIMDGQSFAHLLFQKTSDEQIPHDFRDDFLIEYSGQGGEVGSKTCPISQDPNVSQCLEKFYCKCQDARNNTYMCLRQLNSKLNTKFCIFLDDEVNLVSRPHFLNFIEHYDLSKDPYELHNLNEVLAESERTELRSRVLELSRCSGLSCV</sequence>
<feature type="transmembrane region" description="Helical" evidence="7">
    <location>
        <begin position="20"/>
        <end position="42"/>
    </location>
</feature>
<evidence type="ECO:0000256" key="3">
    <source>
        <dbReference type="ARBA" id="ARBA00022729"/>
    </source>
</evidence>
<protein>
    <recommendedName>
        <fullName evidence="8">Sulfatase N-terminal domain-containing protein</fullName>
    </recommendedName>
</protein>
<dbReference type="CDD" id="cd16147">
    <property type="entry name" value="G6S"/>
    <property type="match status" value="1"/>
</dbReference>
<keyword evidence="3" id="KW-0732">Signal</keyword>
<keyword evidence="10" id="KW-1185">Reference proteome</keyword>
<reference evidence="9" key="1">
    <citation type="submission" date="2020-11" db="EMBL/GenBank/DDBJ databases">
        <authorList>
            <person name="Tran Van P."/>
        </authorList>
    </citation>
    <scope>NUCLEOTIDE SEQUENCE</scope>
</reference>